<feature type="transmembrane region" description="Helical" evidence="1">
    <location>
        <begin position="359"/>
        <end position="382"/>
    </location>
</feature>
<dbReference type="AlphaFoldDB" id="A0A815ZA97"/>
<feature type="transmembrane region" description="Helical" evidence="1">
    <location>
        <begin position="324"/>
        <end position="347"/>
    </location>
</feature>
<reference evidence="2" key="1">
    <citation type="submission" date="2021-02" db="EMBL/GenBank/DDBJ databases">
        <authorList>
            <person name="Nowell W R."/>
        </authorList>
    </citation>
    <scope>NUCLEOTIDE SEQUENCE</scope>
</reference>
<dbReference type="SUPFAM" id="SSF103473">
    <property type="entry name" value="MFS general substrate transporter"/>
    <property type="match status" value="1"/>
</dbReference>
<sequence>MSTSFTNLDSLQHHYGVLIVLITFLSRIIFIGFCWSYGTVIVEFKKQNSTLSDTEMSWIGSIGQSFGGIFAPIILLCSHRFGYQLSFIVALIICILSLFFSSMVQNLHWLLLTYSFPYGFANAAIFILGTLVCGLYFPVGQHPKHILVMCIISTGFPIGYHIMSAYMFSEIEEHGWQSMKRRVALIELLVACVLGPLFTTKGLLNSPQEYQYPTAPLIPGTNKKIYYSKPIIYWMMGIFTAMCAVNNFLLHLHSHLEHLLISPARADLWFRLHGLFDAVFRLSIPFLIRFYPIDIIYLFPASVFTGLIVLTLTFSLLYTSLNALAIFPIILFSFTSAVVTALQYTVSNRIFEEDRTEQGYVYHVIVTSLGTTVGPVIGGLLLDMTGSYKSIIPTSIFFLFVSFISFGSTILILNKKKANELEESQTASIHQHDNAAYGSSY</sequence>
<evidence type="ECO:0000256" key="1">
    <source>
        <dbReference type="SAM" id="Phobius"/>
    </source>
</evidence>
<organism evidence="2 3">
    <name type="scientific">Adineta ricciae</name>
    <name type="common">Rotifer</name>
    <dbReference type="NCBI Taxonomy" id="249248"/>
    <lineage>
        <taxon>Eukaryota</taxon>
        <taxon>Metazoa</taxon>
        <taxon>Spiralia</taxon>
        <taxon>Gnathifera</taxon>
        <taxon>Rotifera</taxon>
        <taxon>Eurotatoria</taxon>
        <taxon>Bdelloidea</taxon>
        <taxon>Adinetida</taxon>
        <taxon>Adinetidae</taxon>
        <taxon>Adineta</taxon>
    </lineage>
</organism>
<feature type="transmembrane region" description="Helical" evidence="1">
    <location>
        <begin position="15"/>
        <end position="38"/>
    </location>
</feature>
<evidence type="ECO:0000313" key="2">
    <source>
        <dbReference type="EMBL" id="CAF1581421.1"/>
    </source>
</evidence>
<dbReference type="EMBL" id="CAJNOR010005967">
    <property type="protein sequence ID" value="CAF1581421.1"/>
    <property type="molecule type" value="Genomic_DNA"/>
</dbReference>
<dbReference type="PANTHER" id="PTHR11360:SF284">
    <property type="entry name" value="EG:103B4.3 PROTEIN-RELATED"/>
    <property type="match status" value="1"/>
</dbReference>
<feature type="transmembrane region" description="Helical" evidence="1">
    <location>
        <begin position="58"/>
        <end position="78"/>
    </location>
</feature>
<accession>A0A815ZA97</accession>
<feature type="transmembrane region" description="Helical" evidence="1">
    <location>
        <begin position="116"/>
        <end position="139"/>
    </location>
</feature>
<keyword evidence="1" id="KW-0472">Membrane</keyword>
<dbReference type="InterPro" id="IPR050327">
    <property type="entry name" value="Proton-linked_MCT"/>
</dbReference>
<keyword evidence="3" id="KW-1185">Reference proteome</keyword>
<dbReference type="InterPro" id="IPR011701">
    <property type="entry name" value="MFS"/>
</dbReference>
<dbReference type="Proteomes" id="UP000663828">
    <property type="component" value="Unassembled WGS sequence"/>
</dbReference>
<keyword evidence="1" id="KW-0812">Transmembrane</keyword>
<dbReference type="InterPro" id="IPR036259">
    <property type="entry name" value="MFS_trans_sf"/>
</dbReference>
<keyword evidence="1" id="KW-1133">Transmembrane helix</keyword>
<feature type="transmembrane region" description="Helical" evidence="1">
    <location>
        <begin position="231"/>
        <end position="249"/>
    </location>
</feature>
<evidence type="ECO:0000313" key="3">
    <source>
        <dbReference type="Proteomes" id="UP000663828"/>
    </source>
</evidence>
<feature type="transmembrane region" description="Helical" evidence="1">
    <location>
        <begin position="394"/>
        <end position="413"/>
    </location>
</feature>
<feature type="transmembrane region" description="Helical" evidence="1">
    <location>
        <begin position="295"/>
        <end position="318"/>
    </location>
</feature>
<feature type="transmembrane region" description="Helical" evidence="1">
    <location>
        <begin position="183"/>
        <end position="204"/>
    </location>
</feature>
<dbReference type="Pfam" id="PF07690">
    <property type="entry name" value="MFS_1"/>
    <property type="match status" value="2"/>
</dbReference>
<gene>
    <name evidence="2" type="ORF">XAT740_LOCUS45554</name>
</gene>
<dbReference type="Gene3D" id="1.20.1250.20">
    <property type="entry name" value="MFS general substrate transporter like domains"/>
    <property type="match status" value="2"/>
</dbReference>
<feature type="transmembrane region" description="Helical" evidence="1">
    <location>
        <begin position="269"/>
        <end position="288"/>
    </location>
</feature>
<dbReference type="PANTHER" id="PTHR11360">
    <property type="entry name" value="MONOCARBOXYLATE TRANSPORTER"/>
    <property type="match status" value="1"/>
</dbReference>
<protein>
    <recommendedName>
        <fullName evidence="4">Major facilitator superfamily (MFS) profile domain-containing protein</fullName>
    </recommendedName>
</protein>
<name>A0A815ZA97_ADIRI</name>
<dbReference type="GO" id="GO:0022857">
    <property type="term" value="F:transmembrane transporter activity"/>
    <property type="evidence" value="ECO:0007669"/>
    <property type="project" value="InterPro"/>
</dbReference>
<feature type="transmembrane region" description="Helical" evidence="1">
    <location>
        <begin position="146"/>
        <end position="163"/>
    </location>
</feature>
<evidence type="ECO:0008006" key="4">
    <source>
        <dbReference type="Google" id="ProtNLM"/>
    </source>
</evidence>
<feature type="transmembrane region" description="Helical" evidence="1">
    <location>
        <begin position="85"/>
        <end position="104"/>
    </location>
</feature>
<proteinExistence type="predicted"/>
<comment type="caution">
    <text evidence="2">The sequence shown here is derived from an EMBL/GenBank/DDBJ whole genome shotgun (WGS) entry which is preliminary data.</text>
</comment>